<gene>
    <name evidence="1" type="ORF">DHETER_LOCUS235</name>
</gene>
<dbReference type="Proteomes" id="UP000789702">
    <property type="component" value="Unassembled WGS sequence"/>
</dbReference>
<dbReference type="EMBL" id="CAJVPU010000101">
    <property type="protein sequence ID" value="CAG8440711.1"/>
    <property type="molecule type" value="Genomic_DNA"/>
</dbReference>
<organism evidence="1 2">
    <name type="scientific">Dentiscutata heterogama</name>
    <dbReference type="NCBI Taxonomy" id="1316150"/>
    <lineage>
        <taxon>Eukaryota</taxon>
        <taxon>Fungi</taxon>
        <taxon>Fungi incertae sedis</taxon>
        <taxon>Mucoromycota</taxon>
        <taxon>Glomeromycotina</taxon>
        <taxon>Glomeromycetes</taxon>
        <taxon>Diversisporales</taxon>
        <taxon>Gigasporaceae</taxon>
        <taxon>Dentiscutata</taxon>
    </lineage>
</organism>
<protein>
    <submittedName>
        <fullName evidence="1">17208_t:CDS:1</fullName>
    </submittedName>
</protein>
<name>A0ACA9JX19_9GLOM</name>
<keyword evidence="2" id="KW-1185">Reference proteome</keyword>
<sequence>MTERSNTGSDLSVNDKKKPSSQELKNDITEELVQELEMILNITPVLISTEIVKNIQRLSKDNKQKEILKLKIETQFEFKEERRANKENLKETSNVGSLSNTRELTKNARSSSNQVIVEKLGGG</sequence>
<comment type="caution">
    <text evidence="1">The sequence shown here is derived from an EMBL/GenBank/DDBJ whole genome shotgun (WGS) entry which is preliminary data.</text>
</comment>
<accession>A0ACA9JX19</accession>
<proteinExistence type="predicted"/>
<evidence type="ECO:0000313" key="1">
    <source>
        <dbReference type="EMBL" id="CAG8440711.1"/>
    </source>
</evidence>
<reference evidence="1" key="1">
    <citation type="submission" date="2021-06" db="EMBL/GenBank/DDBJ databases">
        <authorList>
            <person name="Kallberg Y."/>
            <person name="Tangrot J."/>
            <person name="Rosling A."/>
        </authorList>
    </citation>
    <scope>NUCLEOTIDE SEQUENCE</scope>
    <source>
        <strain evidence="1">IL203A</strain>
    </source>
</reference>
<evidence type="ECO:0000313" key="2">
    <source>
        <dbReference type="Proteomes" id="UP000789702"/>
    </source>
</evidence>